<reference evidence="3" key="1">
    <citation type="submission" date="2019-02" db="EMBL/GenBank/DDBJ databases">
        <authorList>
            <person name="Pothier F.J."/>
        </authorList>
    </citation>
    <scope>NUCLEOTIDE SEQUENCE</scope>
    <source>
        <strain evidence="3">CI-1B</strain>
    </source>
</reference>
<dbReference type="RefSeq" id="WP_283813126.1">
    <property type="nucleotide sequence ID" value="NZ_CAADFC020000011.1"/>
</dbReference>
<keyword evidence="1" id="KW-1133">Transmembrane helix</keyword>
<sequence>MSRAPGRYLNFMLDTRNAIAARFRADHACANPQTGEANVFPYFIGVFDTVAALGNKWLPLVLAFVIVALPVVLQKLAALLAPNWPWTGHLARDLSYLAVVGAALIYLQNYLKIAPRLRGYGFFKRLATLHLTRFKHEFYDKTLNVNVGYAKHAISIDENRADFARVGWQPTDEKLDKRDAYRNLYFEQVWFPGVDANVGGGYLENEARLSDNAMGWMLAAASIIPDGLKHDSSVLRLWPDAAGPQHDEQAGGWLKKGLRDLPVGRVTKTSGAIMHKSVYKRFACDEVQIFDRRGPYRPINMAVHVEFAQYFGTRATNQPAPDPQCVADDIEANWQLAGFPGRLFPGRL</sequence>
<feature type="domain" description="T6SS Phospholipase effector Tle1-like catalytic" evidence="2">
    <location>
        <begin position="132"/>
        <end position="219"/>
    </location>
</feature>
<dbReference type="PANTHER" id="PTHR33840">
    <property type="match status" value="1"/>
</dbReference>
<keyword evidence="4" id="KW-1185">Reference proteome</keyword>
<keyword evidence="1" id="KW-0472">Membrane</keyword>
<proteinExistence type="predicted"/>
<keyword evidence="1" id="KW-0812">Transmembrane</keyword>
<feature type="transmembrane region" description="Helical" evidence="1">
    <location>
        <begin position="57"/>
        <end position="82"/>
    </location>
</feature>
<comment type="caution">
    <text evidence="3">The sequence shown here is derived from an EMBL/GenBank/DDBJ whole genome shotgun (WGS) entry which is preliminary data.</text>
</comment>
<dbReference type="AlphaFoldDB" id="A0A508T8W6"/>
<gene>
    <name evidence="3" type="ORF">CI1B_32000</name>
</gene>
<dbReference type="InterPro" id="IPR018712">
    <property type="entry name" value="Tle1-like_cat"/>
</dbReference>
<organism evidence="3 4">
    <name type="scientific">Bradyrhizobium ivorense</name>
    <dbReference type="NCBI Taxonomy" id="2511166"/>
    <lineage>
        <taxon>Bacteria</taxon>
        <taxon>Pseudomonadati</taxon>
        <taxon>Pseudomonadota</taxon>
        <taxon>Alphaproteobacteria</taxon>
        <taxon>Hyphomicrobiales</taxon>
        <taxon>Nitrobacteraceae</taxon>
        <taxon>Bradyrhizobium</taxon>
    </lineage>
</organism>
<accession>A0A508T8W6</accession>
<dbReference type="Proteomes" id="UP000328092">
    <property type="component" value="Unassembled WGS sequence"/>
</dbReference>
<feature type="transmembrane region" description="Helical" evidence="1">
    <location>
        <begin position="94"/>
        <end position="111"/>
    </location>
</feature>
<name>A0A508T8W6_9BRAD</name>
<dbReference type="Pfam" id="PF09994">
    <property type="entry name" value="T6SS_Tle1-like_cat"/>
    <property type="match status" value="1"/>
</dbReference>
<dbReference type="PANTHER" id="PTHR33840:SF1">
    <property type="entry name" value="TLE1 PHOSPHOLIPASE DOMAIN-CONTAINING PROTEIN"/>
    <property type="match status" value="1"/>
</dbReference>
<protein>
    <recommendedName>
        <fullName evidence="2">T6SS Phospholipase effector Tle1-like catalytic domain-containing protein</fullName>
    </recommendedName>
</protein>
<evidence type="ECO:0000259" key="2">
    <source>
        <dbReference type="Pfam" id="PF09994"/>
    </source>
</evidence>
<evidence type="ECO:0000313" key="4">
    <source>
        <dbReference type="Proteomes" id="UP000328092"/>
    </source>
</evidence>
<dbReference type="EMBL" id="CAADFC020000011">
    <property type="protein sequence ID" value="VIO70546.1"/>
    <property type="molecule type" value="Genomic_DNA"/>
</dbReference>
<evidence type="ECO:0000256" key="1">
    <source>
        <dbReference type="SAM" id="Phobius"/>
    </source>
</evidence>
<evidence type="ECO:0000313" key="3">
    <source>
        <dbReference type="EMBL" id="VIO70546.1"/>
    </source>
</evidence>